<evidence type="ECO:0000313" key="11">
    <source>
        <dbReference type="Proteomes" id="UP000727993"/>
    </source>
</evidence>
<dbReference type="InterPro" id="IPR027417">
    <property type="entry name" value="P-loop_NTPase"/>
</dbReference>
<feature type="transmembrane region" description="Helical" evidence="8">
    <location>
        <begin position="236"/>
        <end position="261"/>
    </location>
</feature>
<dbReference type="Proteomes" id="UP000727993">
    <property type="component" value="Unassembled WGS sequence"/>
</dbReference>
<keyword evidence="6 8" id="KW-0472">Membrane</keyword>
<evidence type="ECO:0000256" key="4">
    <source>
        <dbReference type="ARBA" id="ARBA00022692"/>
    </source>
</evidence>
<protein>
    <recommendedName>
        <fullName evidence="9">Polysaccharide chain length determinant N-terminal domain-containing protein</fullName>
    </recommendedName>
</protein>
<comment type="similarity">
    <text evidence="2">Belongs to the CpsC/CapA family.</text>
</comment>
<sequence>MDGDETMTLADYLSVVRRRLWIIVLAAVLGAVAGGAYLALAQPSYESTARLVLRQVSDSPEAVGGGAVTAATLTATQKSILRSDEVTRRAANELDDGTTMSGLRDASTVEVVPDSLTLDVTYQSDKPARAQAGAQALVDSYLDVRTDQEESRKAEKVDALDEQRSNLDKLIENTTEQLEGIDPQGGQGTGSVLNARLTSQLAQQSKTLADLSAWEALDVTPGYVVTPASLPDASGALTAGVVLIGAVAVATILGFLVALVYDSADPKLRSAQDLQQVVHPSPIDMIADQNGGAGGPRAWLGRSHRGRSPGEISQVDSPEAENYRRLALRLDGGPGPWPRYLLVTSAGANLAEEVAANLSVALGREGARTLLIWSNPRDDTLDAYFSVPPGPGLGEVLAESVKIEDAVLEIPGCPGLSLLPVGSRDEAREGLHRFSSLKKALADPDRVHFDEVVMIAPSATEFADALALAPQADGVLVAAELRLTDRNALAATLEGLRLVDAHLAGVVVLR</sequence>
<dbReference type="Pfam" id="PF02706">
    <property type="entry name" value="Wzz"/>
    <property type="match status" value="1"/>
</dbReference>
<dbReference type="InterPro" id="IPR050445">
    <property type="entry name" value="Bact_polysacc_biosynth/exp"/>
</dbReference>
<evidence type="ECO:0000256" key="7">
    <source>
        <dbReference type="SAM" id="MobiDB-lite"/>
    </source>
</evidence>
<dbReference type="PANTHER" id="PTHR32309:SF31">
    <property type="entry name" value="CAPSULAR EXOPOLYSACCHARIDE FAMILY"/>
    <property type="match status" value="1"/>
</dbReference>
<evidence type="ECO:0000256" key="5">
    <source>
        <dbReference type="ARBA" id="ARBA00022989"/>
    </source>
</evidence>
<dbReference type="AlphaFoldDB" id="A0A936NCN4"/>
<dbReference type="SUPFAM" id="SSF52540">
    <property type="entry name" value="P-loop containing nucleoside triphosphate hydrolases"/>
    <property type="match status" value="1"/>
</dbReference>
<feature type="region of interest" description="Disordered" evidence="7">
    <location>
        <begin position="293"/>
        <end position="317"/>
    </location>
</feature>
<dbReference type="Gene3D" id="3.40.50.300">
    <property type="entry name" value="P-loop containing nucleotide triphosphate hydrolases"/>
    <property type="match status" value="1"/>
</dbReference>
<dbReference type="GO" id="GO:0005886">
    <property type="term" value="C:plasma membrane"/>
    <property type="evidence" value="ECO:0007669"/>
    <property type="project" value="UniProtKB-SubCell"/>
</dbReference>
<comment type="caution">
    <text evidence="10">The sequence shown here is derived from an EMBL/GenBank/DDBJ whole genome shotgun (WGS) entry which is preliminary data.</text>
</comment>
<dbReference type="InterPro" id="IPR003856">
    <property type="entry name" value="LPS_length_determ_N"/>
</dbReference>
<evidence type="ECO:0000313" key="10">
    <source>
        <dbReference type="EMBL" id="MBK9297256.1"/>
    </source>
</evidence>
<evidence type="ECO:0000256" key="8">
    <source>
        <dbReference type="SAM" id="Phobius"/>
    </source>
</evidence>
<accession>A0A936NCN4</accession>
<reference evidence="10 11" key="1">
    <citation type="submission" date="2020-10" db="EMBL/GenBank/DDBJ databases">
        <title>Connecting structure to function with the recovery of over 1000 high-quality activated sludge metagenome-assembled genomes encoding full-length rRNA genes using long-read sequencing.</title>
        <authorList>
            <person name="Singleton C.M."/>
            <person name="Petriglieri F."/>
            <person name="Kristensen J.M."/>
            <person name="Kirkegaard R.H."/>
            <person name="Michaelsen T.Y."/>
            <person name="Andersen M.H."/>
            <person name="Karst S.M."/>
            <person name="Dueholm M.S."/>
            <person name="Nielsen P.H."/>
            <person name="Albertsen M."/>
        </authorList>
    </citation>
    <scope>NUCLEOTIDE SEQUENCE [LARGE SCALE GENOMIC DNA]</scope>
    <source>
        <strain evidence="10">Lyne_18-Q3-R50-59_MAXAC.006</strain>
    </source>
</reference>
<keyword evidence="5 8" id="KW-1133">Transmembrane helix</keyword>
<feature type="domain" description="Polysaccharide chain length determinant N-terminal" evidence="9">
    <location>
        <begin position="6"/>
        <end position="94"/>
    </location>
</feature>
<name>A0A936NCN4_9ACTN</name>
<dbReference type="EMBL" id="JADJZA010000007">
    <property type="protein sequence ID" value="MBK9297256.1"/>
    <property type="molecule type" value="Genomic_DNA"/>
</dbReference>
<evidence type="ECO:0000256" key="6">
    <source>
        <dbReference type="ARBA" id="ARBA00023136"/>
    </source>
</evidence>
<organism evidence="10 11">
    <name type="scientific">Candidatus Neomicrothrix subdominans</name>
    <dbReference type="NCBI Taxonomy" id="2954438"/>
    <lineage>
        <taxon>Bacteria</taxon>
        <taxon>Bacillati</taxon>
        <taxon>Actinomycetota</taxon>
        <taxon>Acidimicrobiia</taxon>
        <taxon>Acidimicrobiales</taxon>
        <taxon>Microthrixaceae</taxon>
        <taxon>Candidatus Neomicrothrix</taxon>
    </lineage>
</organism>
<evidence type="ECO:0000256" key="3">
    <source>
        <dbReference type="ARBA" id="ARBA00022475"/>
    </source>
</evidence>
<keyword evidence="3" id="KW-1003">Cell membrane</keyword>
<keyword evidence="4 8" id="KW-0812">Transmembrane</keyword>
<dbReference type="PANTHER" id="PTHR32309">
    <property type="entry name" value="TYROSINE-PROTEIN KINASE"/>
    <property type="match status" value="1"/>
</dbReference>
<evidence type="ECO:0000259" key="9">
    <source>
        <dbReference type="Pfam" id="PF02706"/>
    </source>
</evidence>
<evidence type="ECO:0000256" key="2">
    <source>
        <dbReference type="ARBA" id="ARBA00006683"/>
    </source>
</evidence>
<proteinExistence type="inferred from homology"/>
<evidence type="ECO:0000256" key="1">
    <source>
        <dbReference type="ARBA" id="ARBA00004651"/>
    </source>
</evidence>
<gene>
    <name evidence="10" type="ORF">IPN02_10595</name>
</gene>
<comment type="subcellular location">
    <subcellularLocation>
        <location evidence="1">Cell membrane</location>
        <topology evidence="1">Multi-pass membrane protein</topology>
    </subcellularLocation>
</comment>
<feature type="transmembrane region" description="Helical" evidence="8">
    <location>
        <begin position="20"/>
        <end position="40"/>
    </location>
</feature>